<evidence type="ECO:0008006" key="3">
    <source>
        <dbReference type="Google" id="ProtNLM"/>
    </source>
</evidence>
<accession>A0A1I4FDN1</accession>
<protein>
    <recommendedName>
        <fullName evidence="3">Excreted virulence factor EspC, type VII ESX diderm</fullName>
    </recommendedName>
</protein>
<dbReference type="RefSeq" id="WP_093892201.1">
    <property type="nucleotide sequence ID" value="NZ_FOQY01000062.1"/>
</dbReference>
<sequence length="100" mass="11187">MTQNRYVTSKAIKSIGAELDADVIPEIKELRLILDSTDLGGLGWGAIGELLIGLRYRHVQETVEEKFAQAVAVLESWQEALDVVEANWRTAEDRSVVVYQ</sequence>
<dbReference type="Proteomes" id="UP000199111">
    <property type="component" value="Unassembled WGS sequence"/>
</dbReference>
<keyword evidence="2" id="KW-1185">Reference proteome</keyword>
<organism evidence="1 2">
    <name type="scientific">Streptosporangium canum</name>
    <dbReference type="NCBI Taxonomy" id="324952"/>
    <lineage>
        <taxon>Bacteria</taxon>
        <taxon>Bacillati</taxon>
        <taxon>Actinomycetota</taxon>
        <taxon>Actinomycetes</taxon>
        <taxon>Streptosporangiales</taxon>
        <taxon>Streptosporangiaceae</taxon>
        <taxon>Streptosporangium</taxon>
    </lineage>
</organism>
<dbReference type="GeneID" id="96303720"/>
<dbReference type="AlphaFoldDB" id="A0A1I4FDN1"/>
<evidence type="ECO:0000313" key="2">
    <source>
        <dbReference type="Proteomes" id="UP000199111"/>
    </source>
</evidence>
<reference evidence="2" key="1">
    <citation type="submission" date="2016-10" db="EMBL/GenBank/DDBJ databases">
        <authorList>
            <person name="Varghese N."/>
            <person name="Submissions S."/>
        </authorList>
    </citation>
    <scope>NUCLEOTIDE SEQUENCE [LARGE SCALE GENOMIC DNA]</scope>
    <source>
        <strain evidence="2">CGMCC 4.2126</strain>
    </source>
</reference>
<name>A0A1I4FDN1_9ACTN</name>
<proteinExistence type="predicted"/>
<evidence type="ECO:0000313" key="1">
    <source>
        <dbReference type="EMBL" id="SFL16075.1"/>
    </source>
</evidence>
<gene>
    <name evidence="1" type="ORF">SAMN05216275_1624</name>
</gene>
<dbReference type="EMBL" id="FOQY01000062">
    <property type="protein sequence ID" value="SFL16075.1"/>
    <property type="molecule type" value="Genomic_DNA"/>
</dbReference>